<protein>
    <submittedName>
        <fullName evidence="9">Putative large exoprotein involved in heme utilization or adhesion of ShlA/HecA/FhaA family</fullName>
    </submittedName>
</protein>
<keyword evidence="6" id="KW-0175">Coiled coil</keyword>
<feature type="region of interest" description="Disordered" evidence="7">
    <location>
        <begin position="3032"/>
        <end position="3051"/>
    </location>
</feature>
<dbReference type="Pfam" id="PF05860">
    <property type="entry name" value="TPS"/>
    <property type="match status" value="1"/>
</dbReference>
<evidence type="ECO:0000259" key="8">
    <source>
        <dbReference type="SMART" id="SM00912"/>
    </source>
</evidence>
<keyword evidence="4" id="KW-0843">Virulence</keyword>
<dbReference type="RefSeq" id="WP_004913022.1">
    <property type="nucleotide sequence ID" value="NZ_ASYZ01000005.1"/>
</dbReference>
<dbReference type="SUPFAM" id="SSF51126">
    <property type="entry name" value="Pectin lyase-like"/>
    <property type="match status" value="1"/>
</dbReference>
<organism evidence="9 10">
    <name type="scientific">Acinetobacter junii CIP 107470 = MTCC 11364</name>
    <dbReference type="NCBI Taxonomy" id="1217666"/>
    <lineage>
        <taxon>Bacteria</taxon>
        <taxon>Pseudomonadati</taxon>
        <taxon>Pseudomonadota</taxon>
        <taxon>Gammaproteobacteria</taxon>
        <taxon>Moraxellales</taxon>
        <taxon>Moraxellaceae</taxon>
        <taxon>Acinetobacter</taxon>
    </lineage>
</organism>
<feature type="compositionally biased region" description="Low complexity" evidence="7">
    <location>
        <begin position="3032"/>
        <end position="3045"/>
    </location>
</feature>
<dbReference type="InterPro" id="IPR008638">
    <property type="entry name" value="FhaB/CdiA-like_TPS"/>
</dbReference>
<feature type="compositionally biased region" description="Polar residues" evidence="7">
    <location>
        <begin position="2952"/>
        <end position="2961"/>
    </location>
</feature>
<keyword evidence="3" id="KW-1266">Target cell cytoplasm</keyword>
<dbReference type="Proteomes" id="UP000018420">
    <property type="component" value="Unassembled WGS sequence"/>
</dbReference>
<dbReference type="InterPro" id="IPR025157">
    <property type="entry name" value="Hemagglutinin_rpt"/>
</dbReference>
<evidence type="ECO:0000256" key="3">
    <source>
        <dbReference type="ARBA" id="ARBA00022913"/>
    </source>
</evidence>
<comment type="caution">
    <text evidence="9">The sequence shown here is derived from an EMBL/GenBank/DDBJ whole genome shotgun (WGS) entry which is preliminary data.</text>
</comment>
<dbReference type="Pfam" id="PF13018">
    <property type="entry name" value="ESPR"/>
    <property type="match status" value="1"/>
</dbReference>
<feature type="region of interest" description="Disordered" evidence="7">
    <location>
        <begin position="457"/>
        <end position="489"/>
    </location>
</feature>
<evidence type="ECO:0000256" key="6">
    <source>
        <dbReference type="SAM" id="Coils"/>
    </source>
</evidence>
<dbReference type="InterPro" id="IPR010069">
    <property type="entry name" value="CdiA_FHA1_rpt"/>
</dbReference>
<evidence type="ECO:0000313" key="9">
    <source>
        <dbReference type="EMBL" id="EPR87498.1"/>
    </source>
</evidence>
<evidence type="ECO:0000256" key="2">
    <source>
        <dbReference type="ARBA" id="ARBA00022656"/>
    </source>
</evidence>
<dbReference type="InterPro" id="IPR029501">
    <property type="entry name" value="EndoU_bac"/>
</dbReference>
<dbReference type="InterPro" id="IPR011050">
    <property type="entry name" value="Pectin_lyase_fold/virulence"/>
</dbReference>
<gene>
    <name evidence="9" type="ORF">L292_2389</name>
</gene>
<dbReference type="NCBIfam" id="TIGR01731">
    <property type="entry name" value="fil_hemag_20aa"/>
    <property type="match status" value="38"/>
</dbReference>
<evidence type="ECO:0000256" key="7">
    <source>
        <dbReference type="SAM" id="MobiDB-lite"/>
    </source>
</evidence>
<feature type="region of interest" description="Disordered" evidence="7">
    <location>
        <begin position="2944"/>
        <end position="2990"/>
    </location>
</feature>
<feature type="domain" description="Filamentous haemagglutinin FhaB/tRNA nuclease CdiA-like TPS" evidence="8">
    <location>
        <begin position="100"/>
        <end position="220"/>
    </location>
</feature>
<dbReference type="InterPro" id="IPR006914">
    <property type="entry name" value="VENN_dom"/>
</dbReference>
<feature type="compositionally biased region" description="Polar residues" evidence="7">
    <location>
        <begin position="2212"/>
        <end position="2227"/>
    </location>
</feature>
<dbReference type="SMART" id="SM00912">
    <property type="entry name" value="Haemagg_act"/>
    <property type="match status" value="1"/>
</dbReference>
<proteinExistence type="inferred from homology"/>
<feature type="coiled-coil region" evidence="6">
    <location>
        <begin position="3557"/>
        <end position="3584"/>
    </location>
</feature>
<dbReference type="InterPro" id="IPR012334">
    <property type="entry name" value="Pectin_lyas_fold"/>
</dbReference>
<dbReference type="InterPro" id="IPR024973">
    <property type="entry name" value="ESPR"/>
</dbReference>
<feature type="compositionally biased region" description="Polar residues" evidence="7">
    <location>
        <begin position="3461"/>
        <end position="3490"/>
    </location>
</feature>
<dbReference type="Gene3D" id="2.160.20.10">
    <property type="entry name" value="Single-stranded right-handed beta-helix, Pectin lyase-like"/>
    <property type="match status" value="1"/>
</dbReference>
<name>S7YHH6_ACIJU</name>
<evidence type="ECO:0000256" key="1">
    <source>
        <dbReference type="ARBA" id="ARBA00004219"/>
    </source>
</evidence>
<accession>S7YHH6</accession>
<reference evidence="9 10" key="1">
    <citation type="submission" date="2013-05" db="EMBL/GenBank/DDBJ databases">
        <title>Genome assembly of Acinetobacter junii MTCC 11364.</title>
        <authorList>
            <person name="Khatri I."/>
            <person name="Singh N.K."/>
            <person name="Subramanian S."/>
            <person name="Mayilraj S."/>
        </authorList>
    </citation>
    <scope>NUCLEOTIDE SEQUENCE [LARGE SCALE GENOMIC DNA]</scope>
    <source>
        <strain evidence="9 10">MTCC 11364</strain>
    </source>
</reference>
<feature type="region of interest" description="Disordered" evidence="7">
    <location>
        <begin position="2192"/>
        <end position="2227"/>
    </location>
</feature>
<dbReference type="EMBL" id="ASYZ01000005">
    <property type="protein sequence ID" value="EPR87498.1"/>
    <property type="molecule type" value="Genomic_DNA"/>
</dbReference>
<feature type="compositionally biased region" description="Polar residues" evidence="7">
    <location>
        <begin position="475"/>
        <end position="488"/>
    </location>
</feature>
<dbReference type="Pfam" id="PF14436">
    <property type="entry name" value="EndoU_bacteria"/>
    <property type="match status" value="1"/>
</dbReference>
<dbReference type="GO" id="GO:0004519">
    <property type="term" value="F:endonuclease activity"/>
    <property type="evidence" value="ECO:0007669"/>
    <property type="project" value="InterPro"/>
</dbReference>
<comment type="similarity">
    <text evidence="5">In the N-terminal section; belongs to the CdiA toxin family.</text>
</comment>
<evidence type="ECO:0000313" key="10">
    <source>
        <dbReference type="Proteomes" id="UP000018420"/>
    </source>
</evidence>
<comment type="subcellular location">
    <subcellularLocation>
        <location evidence="1">Target cell</location>
        <location evidence="1">Target cell cytoplasm</location>
    </subcellularLocation>
</comment>
<evidence type="ECO:0000256" key="5">
    <source>
        <dbReference type="ARBA" id="ARBA00024043"/>
    </source>
</evidence>
<dbReference type="PATRIC" id="fig|1330047.3.peg.47"/>
<keyword evidence="2" id="KW-0800">Toxin</keyword>
<dbReference type="Pfam" id="PF13332">
    <property type="entry name" value="Fil_haemagg_2"/>
    <property type="match status" value="3"/>
</dbReference>
<dbReference type="GO" id="GO:0090729">
    <property type="term" value="F:toxin activity"/>
    <property type="evidence" value="ECO:0007669"/>
    <property type="project" value="UniProtKB-KW"/>
</dbReference>
<evidence type="ECO:0000256" key="4">
    <source>
        <dbReference type="ARBA" id="ARBA00023026"/>
    </source>
</evidence>
<feature type="region of interest" description="Disordered" evidence="7">
    <location>
        <begin position="3461"/>
        <end position="3502"/>
    </location>
</feature>
<dbReference type="Pfam" id="PF04829">
    <property type="entry name" value="PT-VENN"/>
    <property type="match status" value="1"/>
</dbReference>
<sequence length="4136" mass="440652">MNKNRYRVIFSQARGMFIAVAEIVKSRTKTAGQSIAVGTETVTNSFTPNSYKKLNPLNFSVVTLLGAVVYTIPLSSIANTQIHADKSAPSNQQAQILNSANGTVQVNIQSPSAGGVSRNTYSQFDVGQQGAILNNSRNNVQTQIGGWVQGNANLARGEAKVILNEVNSSNPSQLKGYLEVAGKSAQVVIANPSGLVCDGCGVINADRFTLTTGQAVMNQGYLESFRVREGQVTIEGKGLNGSLTPYTDIYARALKVNAGLYANELKTVLGQNDISIQDPSAPQIAKAATGTNTTPQPDFALDVGQLGGMYAGKIYLVGTENGLGVRNAGSMNATTGQWSLNANGDLINTGNMIANKDQIAIQAQNIKNSGNISSTQHNIKITANNIQNSGLIATNDEIQLNTQDKIDNNNGVINAGRIDFTAQFLSNDKGKIEQTGQQQLNINVKTLDNTQGLIGQATKESSGTSGGTPPPSVTDPEQQSSAQDSSSVEVAPVDLTPKTFQAGNIQIAQGIDNVAGQIVNNADINLKVQDSIKNNAGEIQLPELQFSGQNFENQQGKFTAKVVNINAQNIDNQNGVISASQSFDLTAQQLNNNQGRLQSTKGLNITATEIDNRQGQILAADALALNSANTNNTQGVIASVNADAKLSIQTLNNSKGEISAHNVQLTGQTLNNQQGSIQAKTGDLTLKVDQIDNGTTKDLAGHLIAAQNLKLNAQQLQSTGQIYAGNTADLTVEQFKQHGQLAAQNKINVQSEHIESNQNAVWAAGLDKDGKLSNADATLTINVQNAQISGRILSGDQINIKAAQTAHLSQSESQAKNVKIETTQLDTSNAKIIADRQLDIRATQSINNEKGQYSAEQVNLNTAQLNNNQGLIQHTGKNDFILDVANQIDNNAGKIISNANTTEIKTNTLSSVAGEILHAGGQQLKITAQNLQGQQGKIQSNSDLQLNLGTANLDKALTAAQSINLSATELSHQQGQLIQSDANGHLQVNVAQTLNNTSGVISAAGGAQLDVAQLNNSTGKLLVDKQLGIKAEDINNTQGTVYTDDSLNISAKHAVNNQQGILAAKQSVSVKAQSLNNTEGTVQSEQSNLDLSISGALDNQRGKLLSNQDISIQSQSLNNALGTIFSNQDLNLDIDGGIENQSGTIAANNNISVNAQSLDNTSGQIRSEKQHLNINTQQNIKNDSGIIAAAKNVAITAQDLSSQNGQIQAGQQADLIVQSLDNTAGTLFADGQLKLNALMHINNQDGVIAANQGFNLNAASITNNAGRLIAQQSAMQLDIANELSNIKGEISAAQDLTINSGHWNNVEGKAVAGQTLQLSTARLDNHLGVIYAQEQSKIVATDQVNNTSGVIASKQLDLSSASLMNDLGKIRAEQGSLNLSVDNELSNLSGEIFAQQEANLKAQQINNQKGKIQSILKTKIETRTLENQSGTIYTPDQLQLLAQSAIQNQQGTIAAQKDLQINSTDLNNEQGIIQSEHERADLTIKGTLNNVQGELFASKGLNVVAQGIDNRLGQISSLEKLNLDSQLQTLNNESGKILADQILLNTGLLNNNSGLIQSNSELSIDTNQHDLLNQNSGARGGILSQGKLNLTHVQQLLNDNGILASADDVEISAQQLSNQKGQINSQGNLTIAQQQSGGVLNNQGQIQALKNIQIDTDQLNNSGQGSHIVAAEDLSIQAQVIDNRQNLDDTILGGLDAQNIQLNARELNNQSGAIRANKDASLLIQQNFDNQQGSVTSLGTLLIGDSQKTLNLNNTQGELIAQNRLAISANNLINEGKIISLGDAELNLKQSYTHQQGDELSANGLLKINSEHDFINQSVLSAGQGLTVNAQNILNQTGASISSLETHLNANDVIHNQGLVNGELTRLQANTVWNDGAKIYGDHIAIQAQTLNNKSNQDRVGAVIASRGNIDLGIDILNNQAGGLINSDSKDNAWILSMGQLNVGGSLDDNDQAQGQAQQINNRSATIESQGDMRLTAKEIQNLNDNFSVQQVLASSEFVHSYEDNRFPGIDVADLLVELERDGGFYWLVLSDGRRLRTYNIFEYDKETYVPEVLTSTPGQILSGGNMLLQSDHIVNDQSQILAAGTLRVEGTDIENKAYLANKLIQFKNPKKWFYDSGRYRSMNYAPADETEPYELSGLYGGNKVIAIPMPEIKDKTNDTVQVDVSGSKQVQAFEYEKQQTQQKQVAVDAGQQVDIRQSESQQSQQLEPVNANGSQQQVQPTENQKVDSAQHLNALDKQVSGVDKVSDYEVRSVEQKTITIPSNALYSTTKDSQAQYLVETDPAFSNYKKWLSSDYMLSALGLDPAQQQKRLGDGFYEQRIVQDQIAQLTGRRFISGYASDDEQYKALMNNGLTFAKQYNLRPGIALTPAQIAQLTSDIVWLEERTIRLADGTTTQALVPQVYVKSRVGDLKGDGTLIAAEQVQLSLNGDVLNSATIAGREALIINANNVDQLAGRMQANRVGVKTQNNFTNSGGQIIAQDELAMDIGGDFNQHSTLSSNSNKKGKNEFGFTKIDRVAGIYVGSPLNTKNTDTDDLKTTINIRVGGNTSLKAADIVNTNGSTIIHTQGDINLDTLQTERITNSYKNKKNYDFGAQKQDVGNQIQAKGDLKLTGKNIDITGSQLSSEQGKTLVSANKDLTIKEGRQYSSYEHADETTKKGFLKKKTTQNYIKDVTDEALASTVDGKQVILDAKNIKIQGSEVVSDELTQIQAKENIEIKAADNSYLNIHNTQTKKSGLSGSLSGGVASIGYGKSSLNTQQNNQSTGITQSVIGSIKGDTNIIAAKDLIAEAAIIQAGKDINLVGENVNLNAASTQTENKSTSQSKQSGISIGVTYSPLEAARSSYRESTANNQFSNSAVGQVMAQGEAVRKAGMAAATPIVISGGNHRAQQSSNSSSTQAVVTEVAAQGNLNIIAKAGNINSQGAKISAEGDALLHARDEIVLGTTQQQQTQSANSQRSGVSIDNREWTAPAGTYKDKNKGNGNNVQSVGTQVSVGGKSTLQTEKGDINIIGSTVVSQGDTTLNAARDINIKSSQNRQSQQESQNSKGIGNAQISDTEKFYGYMKSQNNNQSQGVEQQRSQVGSLDGNVNIQAGNKYTQQVADVLAGKDINITAKDIAILEDKNTGSSSQSSKDLKVGQFSRVSSPLLDLLNAGDNAINSQADQRTQALQGAAAVAQGYQSYSDIQGGAIAKAETGIGFKTSKNEQNNQYANSQQNLLNAGSNVNLTSTEGNIHLQNTQVKAKENIHLDSAKDILFESGQSQQKADGKNSNAGLSVGVGASVGAQTGVYIYGEAGYGKGSNHSDNNIHSQTSLDAKQVSIKSKGDTTLNGARATANRIDADVGGKLSVISTQDTSDQEIKQMGVGGRVQASLGTAWQASGNYNSSNAQGSSNSVNQQSGLFAGEGGYHVKADQVDLKGGAIVSTASKDKNDLTANSLTFSNIENQSAYDATSVALSGGTKVGQYNGNGQAPQPTSNENWRNSTTFSPSLPQHESDKDSSVTRATLSEGNITIGGKQTTTTELGIHNDANTAHRTVETLPNLQELLDKQKTVADATSTIVAATRTYNQNQQQQAEAEKEAQKQEVLLQIGQNSEALDYYQSLDPLKQEEYLRQYSPYYAKASQSNQDWGMGGNKSRAVNAVTMAVTGALGGQTDMQVVANTLAPYVAQGIGQQFGHGENKNKAAQLVSHAILGATLAYVNGGNPAAGGSAAVASEAAADYLANQYKDNPAYQNEKGEFIPNLLPEDVKTQIRDLTAAIGAVVGGTVGDSAFEAQISGVVAQNAVENNKTSVKQDIKHALTCWGAECRQQYKDLKVAQKAAYQKGKDQAITKFVNDLNNLPNVPKELYDALKNDPQGTAKAIYEGVKQIPGDLIDTGKTIATVNTVGDTPAEFEKLGEADMALSLNALTGLISAGSVTVAKKGGKVVIEAAKKVKLKADFDQNLNVQVNGISGNRAVSDSNTSLIDEEKAALERIKTNAKGVDLSIKQNDTVINQQASKRVGQVTAPIDFDGHILNAEIKKNGNVVGGHSTASGNIKILQTIGKPDKNGVYEAKIAVADPNKNGQYLPKTNNQGRSTMFPESWTTDRLKVEVDGAYKSRIQHPDPQKAAKGMWYGRTPSGVAVEGYTQPNTTVYPLYGK</sequence>
<dbReference type="NCBIfam" id="TIGR01901">
    <property type="entry name" value="adhes_NPXG"/>
    <property type="match status" value="1"/>
</dbReference>